<protein>
    <submittedName>
        <fullName evidence="2">Uncharacterized protein</fullName>
    </submittedName>
</protein>
<accession>A0AC35TUD5</accession>
<reference evidence="2" key="1">
    <citation type="submission" date="2016-11" db="UniProtKB">
        <authorList>
            <consortium name="WormBaseParasite"/>
        </authorList>
    </citation>
    <scope>IDENTIFICATION</scope>
    <source>
        <strain evidence="2">KR3021</strain>
    </source>
</reference>
<evidence type="ECO:0000313" key="2">
    <source>
        <dbReference type="WBParaSite" id="RSKR_0000456300.1"/>
    </source>
</evidence>
<evidence type="ECO:0000313" key="1">
    <source>
        <dbReference type="Proteomes" id="UP000095286"/>
    </source>
</evidence>
<proteinExistence type="predicted"/>
<organism evidence="1 2">
    <name type="scientific">Rhabditophanes sp. KR3021</name>
    <dbReference type="NCBI Taxonomy" id="114890"/>
    <lineage>
        <taxon>Eukaryota</taxon>
        <taxon>Metazoa</taxon>
        <taxon>Ecdysozoa</taxon>
        <taxon>Nematoda</taxon>
        <taxon>Chromadorea</taxon>
        <taxon>Rhabditida</taxon>
        <taxon>Tylenchina</taxon>
        <taxon>Panagrolaimomorpha</taxon>
        <taxon>Strongyloidoidea</taxon>
        <taxon>Alloionematidae</taxon>
        <taxon>Rhabditophanes</taxon>
    </lineage>
</organism>
<name>A0AC35TUD5_9BILA</name>
<sequence>MCVTFLYLDDKNLKSKYKLIVLSNRDEFLDRPTKPAEFKDGILSGRDLKDPLNGTWIGVSKENNEFRLGILLAITEPHLKQNAEARSRGAIILDYLKTPKSNEFNEQLEKEAFNYNGFQFLSISQKKDQPFQFNRLTRLTKLFNNKVDTQEYEAGVYGFGNSHPSTPYKKVERGIELFKEFVQYNIINNEQVGEEFVLQKCLEILRDEKKCHPDYQFAKQYEKSVDEIYHGTSIFQKHPKEFRYGTRTHTIILLDHNNTCTYYEVNVDNVNEDVDTNEWITRKNVFQL</sequence>
<dbReference type="Proteomes" id="UP000095286">
    <property type="component" value="Unplaced"/>
</dbReference>
<dbReference type="WBParaSite" id="RSKR_0000456300.1">
    <property type="protein sequence ID" value="RSKR_0000456300.1"/>
    <property type="gene ID" value="RSKR_0000456300"/>
</dbReference>